<dbReference type="Proteomes" id="UP000030854">
    <property type="component" value="Unassembled WGS sequence"/>
</dbReference>
<dbReference type="OMA" id="FWPGDIA"/>
<dbReference type="STRING" id="52586.A0A0B1PCW6"/>
<accession>A0A0B1PCW6</accession>
<dbReference type="EMBL" id="JNVN01000836">
    <property type="protein sequence ID" value="KHJ34504.1"/>
    <property type="molecule type" value="Genomic_DNA"/>
</dbReference>
<dbReference type="PANTHER" id="PTHR48172">
    <property type="match status" value="1"/>
</dbReference>
<reference evidence="2 3" key="1">
    <citation type="journal article" date="2014" name="BMC Genomics">
        <title>Adaptive genomic structural variation in the grape powdery mildew pathogen, Erysiphe necator.</title>
        <authorList>
            <person name="Jones L."/>
            <person name="Riaz S."/>
            <person name="Morales-Cruz A."/>
            <person name="Amrine K.C."/>
            <person name="McGuire B."/>
            <person name="Gubler W.D."/>
            <person name="Walker M.A."/>
            <person name="Cantu D."/>
        </authorList>
    </citation>
    <scope>NUCLEOTIDE SEQUENCE [LARGE SCALE GENOMIC DNA]</scope>
    <source>
        <strain evidence="3">c</strain>
    </source>
</reference>
<evidence type="ECO:0000313" key="3">
    <source>
        <dbReference type="Proteomes" id="UP000030854"/>
    </source>
</evidence>
<dbReference type="InterPro" id="IPR009291">
    <property type="entry name" value="Vps62"/>
</dbReference>
<organism evidence="2 3">
    <name type="scientific">Uncinula necator</name>
    <name type="common">Grape powdery mildew</name>
    <dbReference type="NCBI Taxonomy" id="52586"/>
    <lineage>
        <taxon>Eukaryota</taxon>
        <taxon>Fungi</taxon>
        <taxon>Dikarya</taxon>
        <taxon>Ascomycota</taxon>
        <taxon>Pezizomycotina</taxon>
        <taxon>Leotiomycetes</taxon>
        <taxon>Erysiphales</taxon>
        <taxon>Erysiphaceae</taxon>
        <taxon>Erysiphe</taxon>
    </lineage>
</organism>
<dbReference type="Pfam" id="PF06101">
    <property type="entry name" value="Vps62"/>
    <property type="match status" value="1"/>
</dbReference>
<feature type="region of interest" description="Disordered" evidence="1">
    <location>
        <begin position="229"/>
        <end position="256"/>
    </location>
</feature>
<gene>
    <name evidence="2" type="ORF">EV44_g0440</name>
</gene>
<sequence length="574" mass="66268">MSFLRFALISVIVLITAYIGLPALYHHLDPHTSQTEEANEDVVWIATSKSWFDRQACRWIGLCGLAHWHPDPAHISRRRKWLMQGTVRFMRNMDVNNKQSPVKDNIKSDRAQEEELSHNRADEKHWAGKFIGDSKTLKEVPKYVLDNAPLIHLYSGEHFWPSDITEHLIHTTPFLNYSTFNYSKNQYTPYDLYRLNQGYDGNHIFLQSKDDVEERPDWLGSAYNKPLPYDDDDFTSNDNDNDYNEDKKKKKKKKNDWQAVKNNHLTDENGLRKQAYLDDPIFNVTRKIDLRRSQIYPPQFLTSSKTVSQPGGYSRAPSILIIVEKDSGILDAFWFYFYSYNFGTTVFNIRFGNHVGDWEHSLIRFKNGVPQAVFFSAHSGGLAYDWNAVEKGKGKGREGRPVLYSAVGSHAMYATAGKHSYILPFGLLADVTDKGPLWDPAHNYLAYNYNTSITHDADARQSPSNAFSSNSLDLKSMHNLDDSLNSFQPATCNPSAPLGWWWYAGRWGDKFYELYDWRQWRFVGQYHYVNGPFGPRFKNLGRANVCQSGSECHIMKDLSQGKSWIKQFSFFSGE</sequence>
<protein>
    <submittedName>
        <fullName evidence="2">Putative vacuolar protein sorting-associated protein</fullName>
    </submittedName>
</protein>
<evidence type="ECO:0000256" key="1">
    <source>
        <dbReference type="SAM" id="MobiDB-lite"/>
    </source>
</evidence>
<keyword evidence="3" id="KW-1185">Reference proteome</keyword>
<dbReference type="PANTHER" id="PTHR48172:SF2">
    <property type="entry name" value="VACUOLAR PROTEIN SORTING PROTEIN 62"/>
    <property type="match status" value="1"/>
</dbReference>
<dbReference type="HOGENOM" id="CLU_024079_4_0_1"/>
<feature type="compositionally biased region" description="Acidic residues" evidence="1">
    <location>
        <begin position="229"/>
        <end position="243"/>
    </location>
</feature>
<evidence type="ECO:0000313" key="2">
    <source>
        <dbReference type="EMBL" id="KHJ34504.1"/>
    </source>
</evidence>
<name>A0A0B1PCW6_UNCNE</name>
<proteinExistence type="predicted"/>
<comment type="caution">
    <text evidence="2">The sequence shown here is derived from an EMBL/GenBank/DDBJ whole genome shotgun (WGS) entry which is preliminary data.</text>
</comment>
<dbReference type="AlphaFoldDB" id="A0A0B1PCW6"/>